<name>T2GED5_MEGG1</name>
<dbReference type="GO" id="GO:0003735">
    <property type="term" value="F:structural constituent of ribosome"/>
    <property type="evidence" value="ECO:0007669"/>
    <property type="project" value="InterPro"/>
</dbReference>
<evidence type="ECO:0000256" key="1">
    <source>
        <dbReference type="ARBA" id="ARBA00007594"/>
    </source>
</evidence>
<dbReference type="RefSeq" id="WP_021761573.1">
    <property type="nucleotide sequence ID" value="NC_022444.1"/>
</dbReference>
<dbReference type="PATRIC" id="fig|1121448.10.peg.2778"/>
<dbReference type="Proteomes" id="UP000016587">
    <property type="component" value="Chromosome"/>
</dbReference>
<accession>T2GED5</accession>
<gene>
    <name evidence="7" type="ORF">DGI_2815</name>
</gene>
<evidence type="ECO:0000313" key="7">
    <source>
        <dbReference type="EMBL" id="AGW14544.1"/>
    </source>
</evidence>
<dbReference type="CDD" id="cd01658">
    <property type="entry name" value="Ribosomal_L30"/>
    <property type="match status" value="1"/>
</dbReference>
<dbReference type="HAMAP" id="MF_01371_B">
    <property type="entry name" value="Ribosomal_uL30_B"/>
    <property type="match status" value="1"/>
</dbReference>
<dbReference type="KEGG" id="dgg:DGI_2815"/>
<dbReference type="SUPFAM" id="SSF55129">
    <property type="entry name" value="Ribosomal protein L30p/L7e"/>
    <property type="match status" value="1"/>
</dbReference>
<sequence length="59" mass="6462">MLAITLKKSSIGCKPAQRATLKALGLRKINDTRAHEDTPVVRGMINRVVHLVEVESHAS</sequence>
<dbReference type="AlphaFoldDB" id="T2GED5"/>
<dbReference type="GO" id="GO:0022625">
    <property type="term" value="C:cytosolic large ribosomal subunit"/>
    <property type="evidence" value="ECO:0007669"/>
    <property type="project" value="TreeGrafter"/>
</dbReference>
<dbReference type="Gene3D" id="3.30.1390.20">
    <property type="entry name" value="Ribosomal protein L30, ferredoxin-like fold domain"/>
    <property type="match status" value="1"/>
</dbReference>
<evidence type="ECO:0000256" key="2">
    <source>
        <dbReference type="ARBA" id="ARBA00011838"/>
    </source>
</evidence>
<evidence type="ECO:0000256" key="5">
    <source>
        <dbReference type="ARBA" id="ARBA00035492"/>
    </source>
</evidence>
<keyword evidence="8" id="KW-1185">Reference proteome</keyword>
<reference evidence="8" key="2">
    <citation type="submission" date="2013-07" db="EMBL/GenBank/DDBJ databases">
        <authorList>
            <person name="Morais-Silva F.O."/>
            <person name="Rezende A.M."/>
            <person name="Pimentel C."/>
            <person name="Resende D.M."/>
            <person name="Santos C.I."/>
            <person name="Clemente C."/>
            <person name="de Oliveira L.M."/>
            <person name="da Silva S.M."/>
            <person name="Costa D.A."/>
            <person name="Varela-Raposo A."/>
            <person name="Horacio E.C.A."/>
            <person name="Matos M."/>
            <person name="Flores O."/>
            <person name="Ruiz J.C."/>
            <person name="Rodrigues-Pousada C."/>
        </authorList>
    </citation>
    <scope>NUCLEOTIDE SEQUENCE [LARGE SCALE GENOMIC DNA]</scope>
    <source>
        <strain evidence="8">ATCC 19364 / DSM 1382 / NCIMB 9332 / VKM B-1759</strain>
    </source>
</reference>
<keyword evidence="3 7" id="KW-0689">Ribosomal protein</keyword>
<dbReference type="GO" id="GO:0006412">
    <property type="term" value="P:translation"/>
    <property type="evidence" value="ECO:0007669"/>
    <property type="project" value="InterPro"/>
</dbReference>
<dbReference type="FunFam" id="3.30.1390.20:FF:000001">
    <property type="entry name" value="50S ribosomal protein L30"/>
    <property type="match status" value="1"/>
</dbReference>
<dbReference type="NCBIfam" id="TIGR01308">
    <property type="entry name" value="rpmD_bact"/>
    <property type="match status" value="1"/>
</dbReference>
<dbReference type="PANTHER" id="PTHR15892:SF2">
    <property type="entry name" value="LARGE RIBOSOMAL SUBUNIT PROTEIN UL30M"/>
    <property type="match status" value="1"/>
</dbReference>
<dbReference type="EMBL" id="CP006585">
    <property type="protein sequence ID" value="AGW14544.1"/>
    <property type="molecule type" value="Genomic_DNA"/>
</dbReference>
<keyword evidence="4" id="KW-0687">Ribonucleoprotein</keyword>
<dbReference type="PANTHER" id="PTHR15892">
    <property type="entry name" value="MITOCHONDRIAL RIBOSOMAL PROTEIN L30"/>
    <property type="match status" value="1"/>
</dbReference>
<dbReference type="InterPro" id="IPR036919">
    <property type="entry name" value="Ribo_uL30_ferredoxin-like_sf"/>
</dbReference>
<protein>
    <recommendedName>
        <fullName evidence="5">50S ribosomal protein L30</fullName>
    </recommendedName>
</protein>
<dbReference type="InterPro" id="IPR005996">
    <property type="entry name" value="Ribosomal_uL30_bac-type"/>
</dbReference>
<evidence type="ECO:0000313" key="8">
    <source>
        <dbReference type="Proteomes" id="UP000016587"/>
    </source>
</evidence>
<evidence type="ECO:0000256" key="3">
    <source>
        <dbReference type="ARBA" id="ARBA00022980"/>
    </source>
</evidence>
<organism evidence="7 8">
    <name type="scientific">Megalodesulfovibrio gigas (strain ATCC 19364 / DSM 1382 / NCIMB 9332 / VKM B-1759)</name>
    <name type="common">Desulfovibrio gigas</name>
    <dbReference type="NCBI Taxonomy" id="1121448"/>
    <lineage>
        <taxon>Bacteria</taxon>
        <taxon>Pseudomonadati</taxon>
        <taxon>Thermodesulfobacteriota</taxon>
        <taxon>Desulfovibrionia</taxon>
        <taxon>Desulfovibrionales</taxon>
        <taxon>Desulfovibrionaceae</taxon>
        <taxon>Megalodesulfovibrio</taxon>
    </lineage>
</organism>
<dbReference type="HOGENOM" id="CLU_131047_1_4_7"/>
<dbReference type="PIRSF" id="PIRSF002211">
    <property type="entry name" value="Ribosomal_L30_bac-type"/>
    <property type="match status" value="1"/>
</dbReference>
<reference evidence="7 8" key="1">
    <citation type="journal article" date="2013" name="J. Bacteriol.">
        <title>Roles of HynAB and Ech, the only two hydrogenases found in the model sulfate reducer Desulfovibrio gigas.</title>
        <authorList>
            <person name="Morais-Silva F.O."/>
            <person name="Santos C.I."/>
            <person name="Rodrigues R."/>
            <person name="Pereira I.A."/>
            <person name="Rodrigues-Pousada C."/>
        </authorList>
    </citation>
    <scope>NUCLEOTIDE SEQUENCE [LARGE SCALE GENOMIC DNA]</scope>
    <source>
        <strain evidence="8">ATCC 19364 / DSM 1382 / NCIMB 9332 / VKM B-1759</strain>
    </source>
</reference>
<dbReference type="STRING" id="1121448.DGI_2815"/>
<comment type="subunit">
    <text evidence="2">Part of the 50S ribosomal subunit.</text>
</comment>
<feature type="domain" description="Large ribosomal subunit protein uL30-like ferredoxin-like fold" evidence="6">
    <location>
        <begin position="2"/>
        <end position="52"/>
    </location>
</feature>
<dbReference type="Pfam" id="PF00327">
    <property type="entry name" value="Ribosomal_L30"/>
    <property type="match status" value="1"/>
</dbReference>
<evidence type="ECO:0000259" key="6">
    <source>
        <dbReference type="Pfam" id="PF00327"/>
    </source>
</evidence>
<comment type="similarity">
    <text evidence="1">Belongs to the universal ribosomal protein uL30 family.</text>
</comment>
<dbReference type="OrthoDB" id="9812790at2"/>
<proteinExistence type="inferred from homology"/>
<dbReference type="InterPro" id="IPR016082">
    <property type="entry name" value="Ribosomal_uL30_ferredoxin-like"/>
</dbReference>
<evidence type="ECO:0000256" key="4">
    <source>
        <dbReference type="ARBA" id="ARBA00023274"/>
    </source>
</evidence>
<dbReference type="eggNOG" id="COG1841">
    <property type="taxonomic scope" value="Bacteria"/>
</dbReference>